<dbReference type="InterPro" id="IPR001356">
    <property type="entry name" value="HD"/>
</dbReference>
<evidence type="ECO:0000256" key="2">
    <source>
        <dbReference type="ARBA" id="ARBA00023125"/>
    </source>
</evidence>
<evidence type="ECO:0000313" key="10">
    <source>
        <dbReference type="Proteomes" id="UP001652741"/>
    </source>
</evidence>
<dbReference type="RefSeq" id="XP_013981009.1">
    <property type="nucleotide sequence ID" value="XM_014125534.2"/>
</dbReference>
<evidence type="ECO:0000256" key="1">
    <source>
        <dbReference type="ARBA" id="ARBA00022473"/>
    </source>
</evidence>
<feature type="compositionally biased region" description="Low complexity" evidence="8">
    <location>
        <begin position="302"/>
        <end position="314"/>
    </location>
</feature>
<accession>A0A1S3KRR3</accession>
<dbReference type="InterPro" id="IPR000047">
    <property type="entry name" value="HTH_motif"/>
</dbReference>
<organism evidence="10 11">
    <name type="scientific">Salmo salar</name>
    <name type="common">Atlantic salmon</name>
    <dbReference type="NCBI Taxonomy" id="8030"/>
    <lineage>
        <taxon>Eukaryota</taxon>
        <taxon>Metazoa</taxon>
        <taxon>Chordata</taxon>
        <taxon>Craniata</taxon>
        <taxon>Vertebrata</taxon>
        <taxon>Euteleostomi</taxon>
        <taxon>Actinopterygii</taxon>
        <taxon>Neopterygii</taxon>
        <taxon>Teleostei</taxon>
        <taxon>Protacanthopterygii</taxon>
        <taxon>Salmoniformes</taxon>
        <taxon>Salmonidae</taxon>
        <taxon>Salmoninae</taxon>
        <taxon>Salmo</taxon>
    </lineage>
</organism>
<dbReference type="PROSITE" id="PS00027">
    <property type="entry name" value="HOMEOBOX_1"/>
    <property type="match status" value="1"/>
</dbReference>
<dbReference type="SMART" id="SM00389">
    <property type="entry name" value="HOX"/>
    <property type="match status" value="1"/>
</dbReference>
<evidence type="ECO:0000256" key="4">
    <source>
        <dbReference type="ARBA" id="ARBA00023242"/>
    </source>
</evidence>
<evidence type="ECO:0000259" key="9">
    <source>
        <dbReference type="PROSITE" id="PS50071"/>
    </source>
</evidence>
<dbReference type="PRINTS" id="PR00024">
    <property type="entry name" value="HOMEOBOX"/>
</dbReference>
<feature type="DNA-binding region" description="Homeobox" evidence="6">
    <location>
        <begin position="182"/>
        <end position="241"/>
    </location>
</feature>
<dbReference type="SUPFAM" id="SSF46689">
    <property type="entry name" value="Homeodomain-like"/>
    <property type="match status" value="1"/>
</dbReference>
<keyword evidence="3 6" id="KW-0371">Homeobox</keyword>
<dbReference type="Gene3D" id="1.10.10.60">
    <property type="entry name" value="Homeodomain-like"/>
    <property type="match status" value="1"/>
</dbReference>
<feature type="region of interest" description="Disordered" evidence="8">
    <location>
        <begin position="241"/>
        <end position="330"/>
    </location>
</feature>
<keyword evidence="1" id="KW-0217">Developmental protein</keyword>
<keyword evidence="10" id="KW-1185">Reference proteome</keyword>
<dbReference type="AlphaFoldDB" id="A0A1S3KRR3"/>
<dbReference type="FunFam" id="1.10.10.60:FF:000177">
    <property type="entry name" value="Homeobox protein DBX1"/>
    <property type="match status" value="1"/>
</dbReference>
<dbReference type="KEGG" id="sasa:106561495"/>
<dbReference type="GO" id="GO:0021515">
    <property type="term" value="P:cell differentiation in spinal cord"/>
    <property type="evidence" value="ECO:0007669"/>
    <property type="project" value="TreeGrafter"/>
</dbReference>
<dbReference type="Pfam" id="PF00046">
    <property type="entry name" value="Homeodomain"/>
    <property type="match status" value="1"/>
</dbReference>
<dbReference type="OrthoDB" id="10048112at2759"/>
<protein>
    <submittedName>
        <fullName evidence="11">Homeobox protein DBX1-B</fullName>
    </submittedName>
</protein>
<sequence length="330" mass="36795">MMFPSALAAPDMYPRLLRPPAAHSLPQSLHSAFAAHSSFLVEDLLRISRPVSYLHRTIPLPSVSPPGSGATTLTCSHHTDQAVITTSAQTRTGSPQNSLSINNDPNYLKFGVTAILAPETRNASRTPSMHHAMHGKTFPLPYFDGSFHPFLRASYFPASSSVVPIPGTFSWPLAARGKPRRGMLRRAVFSDVQRKALEKMFQKQKYISKPDRKKLAAKLGLKDSQVKIWFQNRRMKWRNSKERELLSSGGCREQTLPTKMNPHPDLSDVGKKSCEEEVDAFRRDSPRSAFCHSPSERELLNSVESHLSSPSNSSKHSDFSESEDEEITVS</sequence>
<dbReference type="PRINTS" id="PR00031">
    <property type="entry name" value="HTHREPRESSR"/>
</dbReference>
<dbReference type="InterPro" id="IPR009057">
    <property type="entry name" value="Homeodomain-like_sf"/>
</dbReference>
<evidence type="ECO:0000256" key="8">
    <source>
        <dbReference type="SAM" id="MobiDB-lite"/>
    </source>
</evidence>
<dbReference type="InterPro" id="IPR051662">
    <property type="entry name" value="H2.0_Homeobox_NeuralPatt"/>
</dbReference>
<dbReference type="InterPro" id="IPR017970">
    <property type="entry name" value="Homeobox_CS"/>
</dbReference>
<keyword evidence="2 6" id="KW-0238">DNA-binding</keyword>
<evidence type="ECO:0000313" key="11">
    <source>
        <dbReference type="RefSeq" id="XP_013981009.1"/>
    </source>
</evidence>
<reference evidence="11" key="1">
    <citation type="submission" date="2025-08" db="UniProtKB">
        <authorList>
            <consortium name="RefSeq"/>
        </authorList>
    </citation>
    <scope>IDENTIFICATION</scope>
</reference>
<dbReference type="OMA" id="HHAMHGK"/>
<dbReference type="PANTHER" id="PTHR24331:SF6">
    <property type="entry name" value="HOMEOBOX PROTEIN DBX1"/>
    <property type="match status" value="1"/>
</dbReference>
<feature type="domain" description="Homeobox" evidence="9">
    <location>
        <begin position="180"/>
        <end position="240"/>
    </location>
</feature>
<keyword evidence="4 6" id="KW-0539">Nucleus</keyword>
<evidence type="ECO:0000256" key="6">
    <source>
        <dbReference type="PROSITE-ProRule" id="PRU00108"/>
    </source>
</evidence>
<dbReference type="GO" id="GO:0005634">
    <property type="term" value="C:nucleus"/>
    <property type="evidence" value="ECO:0007669"/>
    <property type="project" value="UniProtKB-SubCell"/>
</dbReference>
<dbReference type="PaxDb" id="8030-ENSSSAP00000029750"/>
<dbReference type="CDD" id="cd00086">
    <property type="entry name" value="homeodomain"/>
    <property type="match status" value="1"/>
</dbReference>
<gene>
    <name evidence="11" type="primary">dbx1b</name>
</gene>
<comment type="subcellular location">
    <subcellularLocation>
        <location evidence="6 7">Nucleus</location>
    </subcellularLocation>
</comment>
<comment type="similarity">
    <text evidence="5">Belongs to the H2.0 homeobox family.</text>
</comment>
<dbReference type="InterPro" id="IPR020479">
    <property type="entry name" value="HD_metazoa"/>
</dbReference>
<dbReference type="GO" id="GO:0003677">
    <property type="term" value="F:DNA binding"/>
    <property type="evidence" value="ECO:0007669"/>
    <property type="project" value="UniProtKB-UniRule"/>
</dbReference>
<evidence type="ECO:0000256" key="7">
    <source>
        <dbReference type="RuleBase" id="RU000682"/>
    </source>
</evidence>
<evidence type="ECO:0000256" key="3">
    <source>
        <dbReference type="ARBA" id="ARBA00023155"/>
    </source>
</evidence>
<dbReference type="PROSITE" id="PS50071">
    <property type="entry name" value="HOMEOBOX_2"/>
    <property type="match status" value="1"/>
</dbReference>
<name>A0A1S3KRR3_SALSA</name>
<feature type="compositionally biased region" description="Basic and acidic residues" evidence="8">
    <location>
        <begin position="265"/>
        <end position="286"/>
    </location>
</feature>
<dbReference type="PANTHER" id="PTHR24331">
    <property type="entry name" value="DBX"/>
    <property type="match status" value="1"/>
</dbReference>
<dbReference type="Proteomes" id="UP001652741">
    <property type="component" value="Chromosome ssa10"/>
</dbReference>
<dbReference type="GO" id="GO:0000981">
    <property type="term" value="F:DNA-binding transcription factor activity, RNA polymerase II-specific"/>
    <property type="evidence" value="ECO:0007669"/>
    <property type="project" value="InterPro"/>
</dbReference>
<dbReference type="STRING" id="8030.ENSSSAP00000029750"/>
<proteinExistence type="inferred from homology"/>
<feature type="compositionally biased region" description="Acidic residues" evidence="8">
    <location>
        <begin position="320"/>
        <end position="330"/>
    </location>
</feature>
<evidence type="ECO:0000256" key="5">
    <source>
        <dbReference type="ARBA" id="ARBA00038504"/>
    </source>
</evidence>
<dbReference type="Bgee" id="ENSSSAG00000039280">
    <property type="expression patterns" value="Expressed in sexually immature organism and 2 other cell types or tissues"/>
</dbReference>